<dbReference type="AlphaFoldDB" id="A0ABD1ITW7"/>
<name>A0ABD1ITW7_9TELE</name>
<evidence type="ECO:0000259" key="2">
    <source>
        <dbReference type="Pfam" id="PF22989"/>
    </source>
</evidence>
<evidence type="ECO:0000256" key="1">
    <source>
        <dbReference type="SAM" id="MobiDB-lite"/>
    </source>
</evidence>
<protein>
    <recommendedName>
        <fullName evidence="2">DUF7030 domain-containing protein</fullName>
    </recommendedName>
</protein>
<dbReference type="EMBL" id="JBHFQA010000023">
    <property type="protein sequence ID" value="KAL2078427.1"/>
    <property type="molecule type" value="Genomic_DNA"/>
</dbReference>
<keyword evidence="4" id="KW-1185">Reference proteome</keyword>
<reference evidence="3 4" key="1">
    <citation type="submission" date="2024-09" db="EMBL/GenBank/DDBJ databases">
        <title>A chromosome-level genome assembly of Gray's grenadier anchovy, Coilia grayii.</title>
        <authorList>
            <person name="Fu Z."/>
        </authorList>
    </citation>
    <scope>NUCLEOTIDE SEQUENCE [LARGE SCALE GENOMIC DNA]</scope>
    <source>
        <strain evidence="3">G4</strain>
        <tissue evidence="3">Muscle</tissue>
    </source>
</reference>
<accession>A0ABD1ITW7</accession>
<feature type="compositionally biased region" description="Polar residues" evidence="1">
    <location>
        <begin position="63"/>
        <end position="76"/>
    </location>
</feature>
<dbReference type="InterPro" id="IPR054294">
    <property type="entry name" value="DUF7030"/>
</dbReference>
<feature type="domain" description="DUF7030" evidence="2">
    <location>
        <begin position="8"/>
        <end position="52"/>
    </location>
</feature>
<comment type="caution">
    <text evidence="3">The sequence shown here is derived from an EMBL/GenBank/DDBJ whole genome shotgun (WGS) entry which is preliminary data.</text>
</comment>
<organism evidence="3 4">
    <name type="scientific">Coilia grayii</name>
    <name type="common">Gray's grenadier anchovy</name>
    <dbReference type="NCBI Taxonomy" id="363190"/>
    <lineage>
        <taxon>Eukaryota</taxon>
        <taxon>Metazoa</taxon>
        <taxon>Chordata</taxon>
        <taxon>Craniata</taxon>
        <taxon>Vertebrata</taxon>
        <taxon>Euteleostomi</taxon>
        <taxon>Actinopterygii</taxon>
        <taxon>Neopterygii</taxon>
        <taxon>Teleostei</taxon>
        <taxon>Clupei</taxon>
        <taxon>Clupeiformes</taxon>
        <taxon>Clupeoidei</taxon>
        <taxon>Engraulidae</taxon>
        <taxon>Coilinae</taxon>
        <taxon>Coilia</taxon>
    </lineage>
</organism>
<dbReference type="Pfam" id="PF22989">
    <property type="entry name" value="DUF7030"/>
    <property type="match status" value="1"/>
</dbReference>
<gene>
    <name evidence="3" type="ORF">ACEWY4_026112</name>
</gene>
<feature type="region of interest" description="Disordered" evidence="1">
    <location>
        <begin position="63"/>
        <end position="90"/>
    </location>
</feature>
<sequence length="90" mass="9631">MAVEARPELVGKRFLCVSGEEPLELGEIGRWGWRAGVIRAVSHRDSDNAELTDSVVLLQLPATGSSSSSCVNNQPETAGLSRPLLLSNLD</sequence>
<dbReference type="Proteomes" id="UP001591681">
    <property type="component" value="Unassembled WGS sequence"/>
</dbReference>
<evidence type="ECO:0000313" key="3">
    <source>
        <dbReference type="EMBL" id="KAL2078427.1"/>
    </source>
</evidence>
<proteinExistence type="predicted"/>
<evidence type="ECO:0000313" key="4">
    <source>
        <dbReference type="Proteomes" id="UP001591681"/>
    </source>
</evidence>